<keyword evidence="5" id="KW-1185">Reference proteome</keyword>
<keyword evidence="1" id="KW-1015">Disulfide bond</keyword>
<dbReference type="InterPro" id="IPR036055">
    <property type="entry name" value="LDL_receptor-like_sf"/>
</dbReference>
<dbReference type="PANTHER" id="PTHR12630">
    <property type="entry name" value="N-LINKED OLIGOSACCHARIDE PROCESSING"/>
    <property type="match status" value="1"/>
</dbReference>
<dbReference type="HOGENOM" id="CLU_077848_0_0_1"/>
<dbReference type="InParanoid" id="F7A7H7"/>
<organism evidence="4 5">
    <name type="scientific">Ciona intestinalis</name>
    <name type="common">Transparent sea squirt</name>
    <name type="synonym">Ascidia intestinalis</name>
    <dbReference type="NCBI Taxonomy" id="7719"/>
    <lineage>
        <taxon>Eukaryota</taxon>
        <taxon>Metazoa</taxon>
        <taxon>Chordata</taxon>
        <taxon>Tunicata</taxon>
        <taxon>Ascidiacea</taxon>
        <taxon>Phlebobranchia</taxon>
        <taxon>Cionidae</taxon>
        <taxon>Ciona</taxon>
    </lineage>
</organism>
<reference evidence="4" key="4">
    <citation type="submission" date="2025-09" db="UniProtKB">
        <authorList>
            <consortium name="Ensembl"/>
        </authorList>
    </citation>
    <scope>IDENTIFICATION</scope>
</reference>
<evidence type="ECO:0000259" key="3">
    <source>
        <dbReference type="Pfam" id="PF12999"/>
    </source>
</evidence>
<evidence type="ECO:0000313" key="5">
    <source>
        <dbReference type="Proteomes" id="UP000008144"/>
    </source>
</evidence>
<dbReference type="Gene3D" id="4.10.400.10">
    <property type="entry name" value="Low-density Lipoprotein Receptor"/>
    <property type="match status" value="1"/>
</dbReference>
<dbReference type="InterPro" id="IPR002172">
    <property type="entry name" value="LDrepeatLR_classA_rpt"/>
</dbReference>
<dbReference type="Pfam" id="PF12999">
    <property type="entry name" value="PRKCSH-like"/>
    <property type="match status" value="1"/>
</dbReference>
<protein>
    <recommendedName>
        <fullName evidence="3">Glucosidase II beta subunit N-terminal domain-containing protein</fullName>
    </recommendedName>
</protein>
<dbReference type="AlphaFoldDB" id="F7A7H7"/>
<dbReference type="InterPro" id="IPR028146">
    <property type="entry name" value="PRKCSH_N"/>
</dbReference>
<dbReference type="InterPro" id="IPR039794">
    <property type="entry name" value="Gtb1-like"/>
</dbReference>
<sequence length="234" mass="26290">MDQPTQRQIRLMGGRSNPFQTLIALFVTAVFFMMFQASILKNLQRSQQMLLNSGSETHNKGKYSNMHVVSPPEIHRNINPKFAQKLAKEIGIKVNGTILRGVKVDHRKFYVPSKEGLFTCFAGNQSVPWSAVNNDYCDCEDGSDEPGTSACKNGKFYCEPEHQYLPSSRVNDGICDCCDGSDEWKGVTVSPDLKLPVSDDVQLAPCRDTCMDYEHTKMRENNIIHEGSVARQAY</sequence>
<dbReference type="GeneTree" id="ENSGT00510000047770"/>
<evidence type="ECO:0000256" key="2">
    <source>
        <dbReference type="SAM" id="Phobius"/>
    </source>
</evidence>
<dbReference type="Ensembl" id="ENSCINT00000026013.2">
    <property type="protein sequence ID" value="ENSCINP00000025767.2"/>
    <property type="gene ID" value="ENSCING00000014185.2"/>
</dbReference>
<evidence type="ECO:0000256" key="1">
    <source>
        <dbReference type="ARBA" id="ARBA00023157"/>
    </source>
</evidence>
<reference evidence="4" key="3">
    <citation type="submission" date="2025-08" db="UniProtKB">
        <authorList>
            <consortium name="Ensembl"/>
        </authorList>
    </citation>
    <scope>IDENTIFICATION</scope>
</reference>
<keyword evidence="2" id="KW-1133">Transmembrane helix</keyword>
<proteinExistence type="predicted"/>
<dbReference type="STRING" id="7719.ENSCINP00000025767"/>
<accession>F7A7H7</accession>
<keyword evidence="2" id="KW-0472">Membrane</keyword>
<reference evidence="4" key="2">
    <citation type="journal article" date="2008" name="Genome Biol.">
        <title>Improved genome assembly and evidence-based global gene model set for the chordate Ciona intestinalis: new insight into intron and operon populations.</title>
        <authorList>
            <person name="Satou Y."/>
            <person name="Mineta K."/>
            <person name="Ogasawara M."/>
            <person name="Sasakura Y."/>
            <person name="Shoguchi E."/>
            <person name="Ueno K."/>
            <person name="Yamada L."/>
            <person name="Matsumoto J."/>
            <person name="Wasserscheid J."/>
            <person name="Dewar K."/>
            <person name="Wiley G.B."/>
            <person name="Macmil S.L."/>
            <person name="Roe B.A."/>
            <person name="Zeller R.W."/>
            <person name="Hastings K.E."/>
            <person name="Lemaire P."/>
            <person name="Lindquist E."/>
            <person name="Endo T."/>
            <person name="Hotta K."/>
            <person name="Inaba K."/>
        </authorList>
    </citation>
    <scope>NUCLEOTIDE SEQUENCE [LARGE SCALE GENOMIC DNA]</scope>
    <source>
        <strain evidence="4">wild type</strain>
    </source>
</reference>
<dbReference type="EMBL" id="EAAA01001000">
    <property type="status" value="NOT_ANNOTATED_CDS"/>
    <property type="molecule type" value="Genomic_DNA"/>
</dbReference>
<dbReference type="Proteomes" id="UP000008144">
    <property type="component" value="Chromosome 12"/>
</dbReference>
<name>F7A7H7_CIOIN</name>
<dbReference type="SUPFAM" id="SSF57424">
    <property type="entry name" value="LDL receptor-like module"/>
    <property type="match status" value="1"/>
</dbReference>
<reference evidence="5" key="1">
    <citation type="journal article" date="2002" name="Science">
        <title>The draft genome of Ciona intestinalis: insights into chordate and vertebrate origins.</title>
        <authorList>
            <person name="Dehal P."/>
            <person name="Satou Y."/>
            <person name="Campbell R.K."/>
            <person name="Chapman J."/>
            <person name="Degnan B."/>
            <person name="De Tomaso A."/>
            <person name="Davidson B."/>
            <person name="Di Gregorio A."/>
            <person name="Gelpke M."/>
            <person name="Goodstein D.M."/>
            <person name="Harafuji N."/>
            <person name="Hastings K.E."/>
            <person name="Ho I."/>
            <person name="Hotta K."/>
            <person name="Huang W."/>
            <person name="Kawashima T."/>
            <person name="Lemaire P."/>
            <person name="Martinez D."/>
            <person name="Meinertzhagen I.A."/>
            <person name="Necula S."/>
            <person name="Nonaka M."/>
            <person name="Putnam N."/>
            <person name="Rash S."/>
            <person name="Saiga H."/>
            <person name="Satake M."/>
            <person name="Terry A."/>
            <person name="Yamada L."/>
            <person name="Wang H.G."/>
            <person name="Awazu S."/>
            <person name="Azumi K."/>
            <person name="Boore J."/>
            <person name="Branno M."/>
            <person name="Chin-Bow S."/>
            <person name="DeSantis R."/>
            <person name="Doyle S."/>
            <person name="Francino P."/>
            <person name="Keys D.N."/>
            <person name="Haga S."/>
            <person name="Hayashi H."/>
            <person name="Hino K."/>
            <person name="Imai K.S."/>
            <person name="Inaba K."/>
            <person name="Kano S."/>
            <person name="Kobayashi K."/>
            <person name="Kobayashi M."/>
            <person name="Lee B.I."/>
            <person name="Makabe K.W."/>
            <person name="Manohar C."/>
            <person name="Matassi G."/>
            <person name="Medina M."/>
            <person name="Mochizuki Y."/>
            <person name="Mount S."/>
            <person name="Morishita T."/>
            <person name="Miura S."/>
            <person name="Nakayama A."/>
            <person name="Nishizaka S."/>
            <person name="Nomoto H."/>
            <person name="Ohta F."/>
            <person name="Oishi K."/>
            <person name="Rigoutsos I."/>
            <person name="Sano M."/>
            <person name="Sasaki A."/>
            <person name="Sasakura Y."/>
            <person name="Shoguchi E."/>
            <person name="Shin-i T."/>
            <person name="Spagnuolo A."/>
            <person name="Stainier D."/>
            <person name="Suzuki M.M."/>
            <person name="Tassy O."/>
            <person name="Takatori N."/>
            <person name="Tokuoka M."/>
            <person name="Yagi K."/>
            <person name="Yoshizaki F."/>
            <person name="Wada S."/>
            <person name="Zhang C."/>
            <person name="Hyatt P.D."/>
            <person name="Larimer F."/>
            <person name="Detter C."/>
            <person name="Doggett N."/>
            <person name="Glavina T."/>
            <person name="Hawkins T."/>
            <person name="Richardson P."/>
            <person name="Lucas S."/>
            <person name="Kohara Y."/>
            <person name="Levine M."/>
            <person name="Satoh N."/>
            <person name="Rokhsar D.S."/>
        </authorList>
    </citation>
    <scope>NUCLEOTIDE SEQUENCE [LARGE SCALE GENOMIC DNA]</scope>
</reference>
<dbReference type="PANTHER" id="PTHR12630:SF1">
    <property type="entry name" value="GLUCOSIDASE 2 SUBUNIT BETA"/>
    <property type="match status" value="1"/>
</dbReference>
<feature type="transmembrane region" description="Helical" evidence="2">
    <location>
        <begin position="21"/>
        <end position="40"/>
    </location>
</feature>
<dbReference type="OMA" id="WSAVNND"/>
<feature type="domain" description="Glucosidase II beta subunit N-terminal" evidence="3">
    <location>
        <begin position="94"/>
        <end position="186"/>
    </location>
</feature>
<dbReference type="CDD" id="cd00112">
    <property type="entry name" value="LDLa"/>
    <property type="match status" value="1"/>
</dbReference>
<evidence type="ECO:0000313" key="4">
    <source>
        <dbReference type="Ensembl" id="ENSCINP00000025767.2"/>
    </source>
</evidence>
<keyword evidence="2" id="KW-0812">Transmembrane</keyword>